<dbReference type="GO" id="GO:0006302">
    <property type="term" value="P:double-strand break repair"/>
    <property type="evidence" value="ECO:0007669"/>
    <property type="project" value="TreeGrafter"/>
</dbReference>
<evidence type="ECO:0000256" key="1">
    <source>
        <dbReference type="ARBA" id="ARBA00004123"/>
    </source>
</evidence>
<dbReference type="InterPro" id="IPR036390">
    <property type="entry name" value="WH_DNA-bd_sf"/>
</dbReference>
<dbReference type="Proteomes" id="UP001152622">
    <property type="component" value="Chromosome 7"/>
</dbReference>
<keyword evidence="9" id="KW-1185">Reference proteome</keyword>
<keyword evidence="4" id="KW-0539">Nucleus</keyword>
<dbReference type="OrthoDB" id="10071381at2759"/>
<dbReference type="GO" id="GO:0003682">
    <property type="term" value="F:chromatin binding"/>
    <property type="evidence" value="ECO:0007669"/>
    <property type="project" value="TreeGrafter"/>
</dbReference>
<dbReference type="PANTHER" id="PTHR12585:SF27">
    <property type="entry name" value="MEIOTIC RECOMBINATION PROTEIN REC8 HOMOLOG"/>
    <property type="match status" value="1"/>
</dbReference>
<accession>A0A9Q1IVA5</accession>
<dbReference type="GO" id="GO:0005634">
    <property type="term" value="C:nucleus"/>
    <property type="evidence" value="ECO:0007669"/>
    <property type="project" value="UniProtKB-SubCell"/>
</dbReference>
<dbReference type="CDD" id="cd21794">
    <property type="entry name" value="Rad21_Rec8_M_Rec8"/>
    <property type="match status" value="1"/>
</dbReference>
<organism evidence="8 9">
    <name type="scientific">Synaphobranchus kaupii</name>
    <name type="common">Kaup's arrowtooth eel</name>
    <dbReference type="NCBI Taxonomy" id="118154"/>
    <lineage>
        <taxon>Eukaryota</taxon>
        <taxon>Metazoa</taxon>
        <taxon>Chordata</taxon>
        <taxon>Craniata</taxon>
        <taxon>Vertebrata</taxon>
        <taxon>Euteleostomi</taxon>
        <taxon>Actinopterygii</taxon>
        <taxon>Neopterygii</taxon>
        <taxon>Teleostei</taxon>
        <taxon>Anguilliformes</taxon>
        <taxon>Synaphobranchidae</taxon>
        <taxon>Synaphobranchus</taxon>
    </lineage>
</organism>
<evidence type="ECO:0000259" key="7">
    <source>
        <dbReference type="Pfam" id="PF04825"/>
    </source>
</evidence>
<dbReference type="EMBL" id="JAINUF010000007">
    <property type="protein sequence ID" value="KAJ8354857.1"/>
    <property type="molecule type" value="Genomic_DNA"/>
</dbReference>
<evidence type="ECO:0000313" key="9">
    <source>
        <dbReference type="Proteomes" id="UP001152622"/>
    </source>
</evidence>
<feature type="compositionally biased region" description="Basic and acidic residues" evidence="5">
    <location>
        <begin position="201"/>
        <end position="226"/>
    </location>
</feature>
<dbReference type="SUPFAM" id="SSF46785">
    <property type="entry name" value="Winged helix' DNA-binding domain"/>
    <property type="match status" value="1"/>
</dbReference>
<dbReference type="InterPro" id="IPR006909">
    <property type="entry name" value="Rad21/Rec8_C_eu"/>
</dbReference>
<dbReference type="InterPro" id="IPR039781">
    <property type="entry name" value="Rad21/Rec8-like"/>
</dbReference>
<protein>
    <recommendedName>
        <fullName evidence="10">Meiotic recombination protein REC8 homolog</fullName>
    </recommendedName>
</protein>
<sequence>MDYVLVRAPPLQPGLPRPRFSLYLSFQLQYGIIIIYHRQCAILLEEIQQTIERLLRSANKRNIDLAESDRLALTVPDSLSILEGSEMALDPFFGVMGYTLPSPSALMQFEGVDLLEVTPTHMDIIDMLMEQQDQFPEGAVPLVHKHTLCTDRLGVTALTDDDLAWVPEKEAGPLADTPVAAPPPARLETTPPSVVPLPSSPEREREREVEQQAVSRREGEPEQERERRRRKERERDTSGQEQPEPIAAPKKQRRRRQLLFIDAQTQIPPKEHQEAIQDPLTETQSLVLVEPPSKRSVSPEELLSNPCTPLHPDILHLWEKAAIVTPLPSVAARKRVAEKETESERETARVLRELLESGLPQPEASVSIELMGEVSDREVSRLVTPESRGSPIGEIILSLEGIPEEGARPAEREIQQVAATRDNLMGMLWKPLQEHRKVSFHSLLPPLADRSTVASSFSALLELASARILGVEQEESYGSIIIAQGPLYEGDWVPHTD</sequence>
<feature type="domain" description="Rad21/Rec8-like protein C-terminal eukaryotic" evidence="6">
    <location>
        <begin position="437"/>
        <end position="486"/>
    </location>
</feature>
<dbReference type="InterPro" id="IPR006910">
    <property type="entry name" value="Rad21_Rec8_N"/>
</dbReference>
<dbReference type="GO" id="GO:0051177">
    <property type="term" value="P:meiotic sister chromatid cohesion"/>
    <property type="evidence" value="ECO:0007669"/>
    <property type="project" value="TreeGrafter"/>
</dbReference>
<evidence type="ECO:0000256" key="4">
    <source>
        <dbReference type="ARBA" id="ARBA00023242"/>
    </source>
</evidence>
<keyword evidence="3" id="KW-0159">Chromosome partition</keyword>
<reference evidence="8" key="1">
    <citation type="journal article" date="2023" name="Science">
        <title>Genome structures resolve the early diversification of teleost fishes.</title>
        <authorList>
            <person name="Parey E."/>
            <person name="Louis A."/>
            <person name="Montfort J."/>
            <person name="Bouchez O."/>
            <person name="Roques C."/>
            <person name="Iampietro C."/>
            <person name="Lluch J."/>
            <person name="Castinel A."/>
            <person name="Donnadieu C."/>
            <person name="Desvignes T."/>
            <person name="Floi Bucao C."/>
            <person name="Jouanno E."/>
            <person name="Wen M."/>
            <person name="Mejri S."/>
            <person name="Dirks R."/>
            <person name="Jansen H."/>
            <person name="Henkel C."/>
            <person name="Chen W.J."/>
            <person name="Zahm M."/>
            <person name="Cabau C."/>
            <person name="Klopp C."/>
            <person name="Thompson A.W."/>
            <person name="Robinson-Rechavi M."/>
            <person name="Braasch I."/>
            <person name="Lecointre G."/>
            <person name="Bobe J."/>
            <person name="Postlethwait J.H."/>
            <person name="Berthelot C."/>
            <person name="Roest Crollius H."/>
            <person name="Guiguen Y."/>
        </authorList>
    </citation>
    <scope>NUCLEOTIDE SEQUENCE</scope>
    <source>
        <strain evidence="8">WJC10195</strain>
    </source>
</reference>
<dbReference type="Pfam" id="PF04824">
    <property type="entry name" value="Rad21_Rec8"/>
    <property type="match status" value="1"/>
</dbReference>
<dbReference type="Pfam" id="PF04825">
    <property type="entry name" value="Rad21_Rec8_N"/>
    <property type="match status" value="1"/>
</dbReference>
<gene>
    <name evidence="8" type="ORF">SKAU_G00224240</name>
</gene>
<dbReference type="GO" id="GO:0030893">
    <property type="term" value="C:meiotic cohesin complex"/>
    <property type="evidence" value="ECO:0007669"/>
    <property type="project" value="TreeGrafter"/>
</dbReference>
<proteinExistence type="inferred from homology"/>
<evidence type="ECO:0000313" key="8">
    <source>
        <dbReference type="EMBL" id="KAJ8354857.1"/>
    </source>
</evidence>
<dbReference type="AlphaFoldDB" id="A0A9Q1IVA5"/>
<evidence type="ECO:0000256" key="5">
    <source>
        <dbReference type="SAM" id="MobiDB-lite"/>
    </source>
</evidence>
<feature type="domain" description="Rad21/Rec8-like protein N-terminal" evidence="7">
    <location>
        <begin position="19"/>
        <end position="68"/>
    </location>
</feature>
<evidence type="ECO:0000256" key="3">
    <source>
        <dbReference type="ARBA" id="ARBA00022829"/>
    </source>
</evidence>
<dbReference type="GO" id="GO:0007059">
    <property type="term" value="P:chromosome segregation"/>
    <property type="evidence" value="ECO:0007669"/>
    <property type="project" value="UniProtKB-KW"/>
</dbReference>
<evidence type="ECO:0000256" key="2">
    <source>
        <dbReference type="ARBA" id="ARBA00009870"/>
    </source>
</evidence>
<comment type="similarity">
    <text evidence="2">Belongs to the rad21 family.</text>
</comment>
<comment type="subcellular location">
    <subcellularLocation>
        <location evidence="1">Nucleus</location>
    </subcellularLocation>
</comment>
<feature type="region of interest" description="Disordered" evidence="5">
    <location>
        <begin position="170"/>
        <end position="254"/>
    </location>
</feature>
<dbReference type="PANTHER" id="PTHR12585">
    <property type="entry name" value="SCC1 / RAD21 FAMILY MEMBER"/>
    <property type="match status" value="1"/>
</dbReference>
<evidence type="ECO:0000259" key="6">
    <source>
        <dbReference type="Pfam" id="PF04824"/>
    </source>
</evidence>
<comment type="caution">
    <text evidence="8">The sequence shown here is derived from an EMBL/GenBank/DDBJ whole genome shotgun (WGS) entry which is preliminary data.</text>
</comment>
<name>A0A9Q1IVA5_SYNKA</name>
<dbReference type="InterPro" id="IPR023093">
    <property type="entry name" value="ScpA-like_C"/>
</dbReference>
<evidence type="ECO:0008006" key="10">
    <source>
        <dbReference type="Google" id="ProtNLM"/>
    </source>
</evidence>
<dbReference type="Gene3D" id="1.10.10.580">
    <property type="entry name" value="Structural maintenance of chromosome 1. Chain E"/>
    <property type="match status" value="1"/>
</dbReference>